<dbReference type="InterPro" id="IPR001296">
    <property type="entry name" value="Glyco_trans_1"/>
</dbReference>
<accession>A0ABR6Q0J6</accession>
<dbReference type="Proteomes" id="UP000587367">
    <property type="component" value="Unassembled WGS sequence"/>
</dbReference>
<dbReference type="SUPFAM" id="SSF53756">
    <property type="entry name" value="UDP-Glycosyltransferase/glycogen phosphorylase"/>
    <property type="match status" value="1"/>
</dbReference>
<sequence length="395" mass="47203">MKEKKRTHLVFLKANLNFDGRVFSLINTLSNAYADDQVIIYNYDVNVDETIKLPANTKIIYFKSFFEKFNKFKVFRALRLVEYSISSFFKLLYYRPQSIQLHHEVALIAPLLYKLFVRKVTVVYDDKEFYHYKNKNISPFFYFIEKSIIRWSELLIITNEYRRKAVFKLNKNRIKKHIIVDNYEFKNQFSRKINNTLLNELNLVKNDNKKILLHQGVISKERGAKKLLDVIEALPLDWKLCFIGVSQNDYEKFKSDLNEEQKNKIKNFGYVDYNELSDFYNYVDGAVLFYDSFNFNNKYCAPNRLYSAANNGVPIIINEDNFTLSTFVRKFKNGVCFSGINDLKMFFSNYSNFKKNAEIMKNNYEHKEMIPELYKFYKNDVLPISYFVWLVLQLQ</sequence>
<protein>
    <submittedName>
        <fullName evidence="2">UDP-N-acetylglucosamine:LPS N-acetylglucosamine transferase</fullName>
    </submittedName>
</protein>
<dbReference type="GO" id="GO:0016740">
    <property type="term" value="F:transferase activity"/>
    <property type="evidence" value="ECO:0007669"/>
    <property type="project" value="UniProtKB-KW"/>
</dbReference>
<evidence type="ECO:0000313" key="2">
    <source>
        <dbReference type="EMBL" id="MBB6331491.1"/>
    </source>
</evidence>
<dbReference type="Gene3D" id="3.40.50.2000">
    <property type="entry name" value="Glycogen Phosphorylase B"/>
    <property type="match status" value="1"/>
</dbReference>
<comment type="caution">
    <text evidence="2">The sequence shown here is derived from an EMBL/GenBank/DDBJ whole genome shotgun (WGS) entry which is preliminary data.</text>
</comment>
<dbReference type="Pfam" id="PF00534">
    <property type="entry name" value="Glycos_transf_1"/>
    <property type="match status" value="1"/>
</dbReference>
<proteinExistence type="predicted"/>
<dbReference type="EMBL" id="JACHKS010000001">
    <property type="protein sequence ID" value="MBB6331491.1"/>
    <property type="molecule type" value="Genomic_DNA"/>
</dbReference>
<dbReference type="RefSeq" id="WP_184556792.1">
    <property type="nucleotide sequence ID" value="NZ_JACHKS010000001.1"/>
</dbReference>
<name>A0ABR6Q0J6_9FLAO</name>
<evidence type="ECO:0000313" key="3">
    <source>
        <dbReference type="Proteomes" id="UP000587367"/>
    </source>
</evidence>
<keyword evidence="3" id="KW-1185">Reference proteome</keyword>
<organism evidence="2 3">
    <name type="scientific">Chryseobacterium sediminis</name>
    <dbReference type="NCBI Taxonomy" id="1679494"/>
    <lineage>
        <taxon>Bacteria</taxon>
        <taxon>Pseudomonadati</taxon>
        <taxon>Bacteroidota</taxon>
        <taxon>Flavobacteriia</taxon>
        <taxon>Flavobacteriales</taxon>
        <taxon>Weeksellaceae</taxon>
        <taxon>Chryseobacterium group</taxon>
        <taxon>Chryseobacterium</taxon>
    </lineage>
</organism>
<reference evidence="2 3" key="1">
    <citation type="submission" date="2020-08" db="EMBL/GenBank/DDBJ databases">
        <title>Functional genomics of gut bacteria from endangered species of beetles.</title>
        <authorList>
            <person name="Carlos-Shanley C."/>
        </authorList>
    </citation>
    <scope>NUCLEOTIDE SEQUENCE [LARGE SCALE GENOMIC DNA]</scope>
    <source>
        <strain evidence="2 3">S00068</strain>
    </source>
</reference>
<gene>
    <name evidence="2" type="ORF">HNP24_002441</name>
</gene>
<evidence type="ECO:0000259" key="1">
    <source>
        <dbReference type="Pfam" id="PF00534"/>
    </source>
</evidence>
<keyword evidence="2" id="KW-0808">Transferase</keyword>
<feature type="domain" description="Glycosyl transferase family 1" evidence="1">
    <location>
        <begin position="203"/>
        <end position="338"/>
    </location>
</feature>